<evidence type="ECO:0000256" key="1">
    <source>
        <dbReference type="SAM" id="MobiDB-lite"/>
    </source>
</evidence>
<name>A0A1I7YKC2_9BILA</name>
<sequence>MSISIRELLPPPLQVDSQEAKYRDPWFGGRDEEHQSEAGSSTAIATITKEPPPYGQRTGYKPRFPEDFGDGGAFPEIHVAQHPLNMGLGKRQTGHTKTLALQYDAEGKLQHDAIAKQGHHKNKVSSIVMGTSISLSVLSDRLH</sequence>
<dbReference type="PANTHER" id="PTHR12096">
    <property type="entry name" value="NUCLEAR PROTEIN SKIP-RELATED"/>
    <property type="match status" value="1"/>
</dbReference>
<proteinExistence type="predicted"/>
<dbReference type="GO" id="GO:0000398">
    <property type="term" value="P:mRNA splicing, via spliceosome"/>
    <property type="evidence" value="ECO:0007669"/>
    <property type="project" value="InterPro"/>
</dbReference>
<accession>A0A1I7YKC2</accession>
<reference evidence="3" key="1">
    <citation type="submission" date="2016-11" db="UniProtKB">
        <authorList>
            <consortium name="WormBaseParasite"/>
        </authorList>
    </citation>
    <scope>IDENTIFICATION</scope>
</reference>
<keyword evidence="2" id="KW-1185">Reference proteome</keyword>
<evidence type="ECO:0000313" key="2">
    <source>
        <dbReference type="Proteomes" id="UP000095287"/>
    </source>
</evidence>
<feature type="region of interest" description="Disordered" evidence="1">
    <location>
        <begin position="1"/>
        <end position="75"/>
    </location>
</feature>
<dbReference type="GO" id="GO:0005681">
    <property type="term" value="C:spliceosomal complex"/>
    <property type="evidence" value="ECO:0007669"/>
    <property type="project" value="InterPro"/>
</dbReference>
<dbReference type="AlphaFoldDB" id="A0A1I7YKC2"/>
<dbReference type="WBParaSite" id="L893_g16991.t1">
    <property type="protein sequence ID" value="L893_g16991.t1"/>
    <property type="gene ID" value="L893_g16991"/>
</dbReference>
<feature type="compositionally biased region" description="Basic and acidic residues" evidence="1">
    <location>
        <begin position="18"/>
        <end position="36"/>
    </location>
</feature>
<dbReference type="InterPro" id="IPR017862">
    <property type="entry name" value="SKI-int_prot_SKIP"/>
</dbReference>
<organism evidence="2 3">
    <name type="scientific">Steinernema glaseri</name>
    <dbReference type="NCBI Taxonomy" id="37863"/>
    <lineage>
        <taxon>Eukaryota</taxon>
        <taxon>Metazoa</taxon>
        <taxon>Ecdysozoa</taxon>
        <taxon>Nematoda</taxon>
        <taxon>Chromadorea</taxon>
        <taxon>Rhabditida</taxon>
        <taxon>Tylenchina</taxon>
        <taxon>Panagrolaimomorpha</taxon>
        <taxon>Strongyloidoidea</taxon>
        <taxon>Steinernematidae</taxon>
        <taxon>Steinernema</taxon>
    </lineage>
</organism>
<protein>
    <submittedName>
        <fullName evidence="3">Uncharacterized protein</fullName>
    </submittedName>
</protein>
<dbReference type="Proteomes" id="UP000095287">
    <property type="component" value="Unplaced"/>
</dbReference>
<evidence type="ECO:0000313" key="3">
    <source>
        <dbReference type="WBParaSite" id="L893_g16991.t1"/>
    </source>
</evidence>